<evidence type="ECO:0000313" key="3">
    <source>
        <dbReference type="EMBL" id="SHH23986.1"/>
    </source>
</evidence>
<feature type="signal peptide" evidence="1">
    <location>
        <begin position="1"/>
        <end position="18"/>
    </location>
</feature>
<dbReference type="EMBL" id="FQWO01000009">
    <property type="protein sequence ID" value="SHH23986.1"/>
    <property type="molecule type" value="Genomic_DNA"/>
</dbReference>
<dbReference type="STRING" id="280093.SAMN05443373_109134"/>
<reference evidence="4" key="2">
    <citation type="submission" date="2016-11" db="EMBL/GenBank/DDBJ databases">
        <authorList>
            <person name="Varghese N."/>
            <person name="Submissions S."/>
        </authorList>
    </citation>
    <scope>NUCLEOTIDE SEQUENCE [LARGE SCALE GENOMIC DNA]</scope>
    <source>
        <strain evidence="4">DSM 19729</strain>
    </source>
</reference>
<accession>A0A1M5RD72</accession>
<evidence type="ECO:0008006" key="6">
    <source>
        <dbReference type="Google" id="ProtNLM"/>
    </source>
</evidence>
<dbReference type="Proteomes" id="UP000184384">
    <property type="component" value="Unassembled WGS sequence"/>
</dbReference>
<dbReference type="AlphaFoldDB" id="A0A1M5RD72"/>
<evidence type="ECO:0000313" key="2">
    <source>
        <dbReference type="EMBL" id="PRZ21694.1"/>
    </source>
</evidence>
<dbReference type="EMBL" id="PVUB01000008">
    <property type="protein sequence ID" value="PRZ21694.1"/>
    <property type="molecule type" value="Genomic_DNA"/>
</dbReference>
<organism evidence="3 4">
    <name type="scientific">Flavobacterium granuli</name>
    <dbReference type="NCBI Taxonomy" id="280093"/>
    <lineage>
        <taxon>Bacteria</taxon>
        <taxon>Pseudomonadati</taxon>
        <taxon>Bacteroidota</taxon>
        <taxon>Flavobacteriia</taxon>
        <taxon>Flavobacteriales</taxon>
        <taxon>Flavobacteriaceae</taxon>
        <taxon>Flavobacterium</taxon>
    </lineage>
</organism>
<reference evidence="3" key="1">
    <citation type="submission" date="2016-11" db="EMBL/GenBank/DDBJ databases">
        <authorList>
            <person name="Jaros S."/>
            <person name="Januszkiewicz K."/>
            <person name="Wedrychowicz H."/>
        </authorList>
    </citation>
    <scope>NUCLEOTIDE SEQUENCE [LARGE SCALE GENOMIC DNA]</scope>
    <source>
        <strain evidence="3">DSM 19729</strain>
    </source>
</reference>
<keyword evidence="1" id="KW-0732">Signal</keyword>
<evidence type="ECO:0000313" key="4">
    <source>
        <dbReference type="Proteomes" id="UP000184384"/>
    </source>
</evidence>
<dbReference type="Proteomes" id="UP000237771">
    <property type="component" value="Unassembled WGS sequence"/>
</dbReference>
<protein>
    <recommendedName>
        <fullName evidence="6">DUF5723 domain-containing protein</fullName>
    </recommendedName>
</protein>
<feature type="chain" id="PRO_5012115721" description="DUF5723 domain-containing protein" evidence="1">
    <location>
        <begin position="19"/>
        <end position="449"/>
    </location>
</feature>
<evidence type="ECO:0000256" key="1">
    <source>
        <dbReference type="SAM" id="SignalP"/>
    </source>
</evidence>
<dbReference type="RefSeq" id="WP_072944787.1">
    <property type="nucleotide sequence ID" value="NZ_FQWO01000009.1"/>
</dbReference>
<reference evidence="2 5" key="3">
    <citation type="submission" date="2018-03" db="EMBL/GenBank/DDBJ databases">
        <title>Genomic Encyclopedia of Archaeal and Bacterial Type Strains, Phase II (KMG-II): from individual species to whole genera.</title>
        <authorList>
            <person name="Goeker M."/>
        </authorList>
    </citation>
    <scope>NUCLEOTIDE SEQUENCE [LARGE SCALE GENOMIC DNA]</scope>
    <source>
        <strain evidence="2 5">DSM 17797</strain>
    </source>
</reference>
<proteinExistence type="predicted"/>
<sequence>MKKTLPLFLTLFSLSMAAQDHFSGIKNSNGVGILSSTVNPAELSNLSSKYDVNVFSLSINASNNKVGFNDIINSDNIEDLIFQGDKPVNMRIDAEIYGPGFAMKLNKWAFGISTKAYAKLNLVDIDPTLGKSINDGTLGSVIGTSLISNNYNQRLNGTSWGELGLSVSRNLFENETHKFNAGATLKLLFPGSYTNFGADKFQGKIDNVLNEAYLNDTNASLNIAYSGNLTGGFTDFGDYSKSLFGNLNGLAADFGVNYQLKDKDNYRLNAGLAVKNIGGMTFKDSGNSSTNYALNIPTGTVINPGLNLNDFQNVESLQDAETLLLNSGYLTKNESKSEIKVKLPTLFSAYIDLKIVPKFFVSVYTQQKLNSDAANDQITTQNIVSLTPRFSLKNYEIYSSWAKNEISGTTGGFGFRIYGFYLGSSSIVTALTSDTKQADVYLGYRLRLR</sequence>
<name>A0A1M5RD72_9FLAO</name>
<keyword evidence="5" id="KW-1185">Reference proteome</keyword>
<evidence type="ECO:0000313" key="5">
    <source>
        <dbReference type="Proteomes" id="UP000237771"/>
    </source>
</evidence>
<gene>
    <name evidence="2" type="ORF">BC624_108135</name>
    <name evidence="3" type="ORF">SAMN05443373_109134</name>
</gene>